<keyword evidence="3" id="KW-0645">Protease</keyword>
<dbReference type="Pfam" id="PF01435">
    <property type="entry name" value="Peptidase_M48"/>
    <property type="match status" value="1"/>
</dbReference>
<sequence length="737" mass="80257">MMADLTELVGGAFSGGFVRGRVSVGYRLGMVLVLLALLILPLLYLALIAGMGWLLVWHVQHDLVWISEASGLGRRNGRAVLLAGFLYLAVAVAGAICILFMMKPLFAPLPKQPPTVTLDPISQPALFALIHRICDLVGAPHPVVVEVDSRVNASASFRRGMASFFSHDLVLSIGMPLVAGLTARQFAGVLAHEFGHFAQGGGMRLNYVVRSINRWFARVVLERDGWDEKLDALCSREGFSGLLGTVSRVMVGVGRKVMTLLMQLGGVISGFMSRQMEYDADAHGARVVGSCEMEGALLQLGLLDHAETATVKSMLARLKDGELPDNVPGRIASQVLAMPEVVRKQVKSRGLAEDASWWSTHPALKDRKERLEELAAPGVCSLDMPAEALMHDFAGLCKTVSLYWYDVELGLDLNEFKLVAEEAPNRHMQDQRRRQEQEDQSRLDAQRQGEEMELKDRLREAAVREMFGHPPSPERLMPLPMVAAEMWAEAAAVVKAWKGGYEAACEREMRLRDVLCRRTLVCQLVHGGHDATGVTMPGVDVSNAAAVMAAQAESLREYEVTSKQLAVFEQAAWSRLGAALAWRFQQEGVPASWREQVRLLVEAQRALAAAQAHIAAVCVEALWLESARGATAEARQGGEVRVQVGVSHAVQALATAANPYDKEQRSLAAALVPQSATGPDVYARLRNNLRHFTNSVTRDLCVLAHEVETGWQASPRGQKSGEGGTGAWQAAVLPMAA</sequence>
<keyword evidence="6 14" id="KW-0378">Hydrolase</keyword>
<keyword evidence="2" id="KW-1003">Cell membrane</keyword>
<comment type="caution">
    <text evidence="14">The sequence shown here is derived from an EMBL/GenBank/DDBJ whole genome shotgun (WGS) entry which is preliminary data.</text>
</comment>
<feature type="transmembrane region" description="Helical" evidence="12">
    <location>
        <begin position="31"/>
        <end position="59"/>
    </location>
</feature>
<keyword evidence="5" id="KW-0479">Metal-binding</keyword>
<dbReference type="Proteomes" id="UP001596052">
    <property type="component" value="Unassembled WGS sequence"/>
</dbReference>
<evidence type="ECO:0000256" key="12">
    <source>
        <dbReference type="SAM" id="Phobius"/>
    </source>
</evidence>
<keyword evidence="9 14" id="KW-0482">Metalloprotease</keyword>
<keyword evidence="7" id="KW-0862">Zinc</keyword>
<dbReference type="Gene3D" id="3.30.2010.10">
    <property type="entry name" value="Metalloproteases ('zincins'), catalytic domain"/>
    <property type="match status" value="1"/>
</dbReference>
<evidence type="ECO:0000313" key="15">
    <source>
        <dbReference type="Proteomes" id="UP001596052"/>
    </source>
</evidence>
<dbReference type="InterPro" id="IPR001915">
    <property type="entry name" value="Peptidase_M48"/>
</dbReference>
<evidence type="ECO:0000256" key="7">
    <source>
        <dbReference type="ARBA" id="ARBA00022833"/>
    </source>
</evidence>
<evidence type="ECO:0000256" key="1">
    <source>
        <dbReference type="ARBA" id="ARBA00001947"/>
    </source>
</evidence>
<evidence type="ECO:0000256" key="9">
    <source>
        <dbReference type="ARBA" id="ARBA00023049"/>
    </source>
</evidence>
<comment type="cofactor">
    <cofactor evidence="1">
        <name>Zn(2+)</name>
        <dbReference type="ChEBI" id="CHEBI:29105"/>
    </cofactor>
</comment>
<dbReference type="PANTHER" id="PTHR43221">
    <property type="entry name" value="PROTEASE HTPX"/>
    <property type="match status" value="1"/>
</dbReference>
<keyword evidence="8 12" id="KW-1133">Transmembrane helix</keyword>
<feature type="region of interest" description="Disordered" evidence="11">
    <location>
        <begin position="425"/>
        <end position="453"/>
    </location>
</feature>
<evidence type="ECO:0000256" key="4">
    <source>
        <dbReference type="ARBA" id="ARBA00022692"/>
    </source>
</evidence>
<feature type="transmembrane region" description="Helical" evidence="12">
    <location>
        <begin position="80"/>
        <end position="102"/>
    </location>
</feature>
<evidence type="ECO:0000256" key="5">
    <source>
        <dbReference type="ARBA" id="ARBA00022723"/>
    </source>
</evidence>
<gene>
    <name evidence="14" type="ORF">ACFQDI_13080</name>
</gene>
<evidence type="ECO:0000313" key="14">
    <source>
        <dbReference type="EMBL" id="MFC5455794.1"/>
    </source>
</evidence>
<reference evidence="15" key="1">
    <citation type="journal article" date="2019" name="Int. J. Syst. Evol. Microbiol.">
        <title>The Global Catalogue of Microorganisms (GCM) 10K type strain sequencing project: providing services to taxonomists for standard genome sequencing and annotation.</title>
        <authorList>
            <consortium name="The Broad Institute Genomics Platform"/>
            <consortium name="The Broad Institute Genome Sequencing Center for Infectious Disease"/>
            <person name="Wu L."/>
            <person name="Ma J."/>
        </authorList>
    </citation>
    <scope>NUCLEOTIDE SEQUENCE [LARGE SCALE GENOMIC DNA]</scope>
    <source>
        <strain evidence="15">CGMCC 4.1469</strain>
    </source>
</reference>
<dbReference type="InterPro" id="IPR050083">
    <property type="entry name" value="HtpX_protease"/>
</dbReference>
<keyword evidence="15" id="KW-1185">Reference proteome</keyword>
<name>A0ABW0KQZ6_9BACT</name>
<evidence type="ECO:0000256" key="11">
    <source>
        <dbReference type="SAM" id="MobiDB-lite"/>
    </source>
</evidence>
<dbReference type="GO" id="GO:0008237">
    <property type="term" value="F:metallopeptidase activity"/>
    <property type="evidence" value="ECO:0007669"/>
    <property type="project" value="UniProtKB-KW"/>
</dbReference>
<protein>
    <submittedName>
        <fullName evidence="14">M48 family metalloprotease</fullName>
        <ecNumber evidence="14">3.4.24.-</ecNumber>
    </submittedName>
</protein>
<proteinExistence type="predicted"/>
<dbReference type="RefSeq" id="WP_377167222.1">
    <property type="nucleotide sequence ID" value="NZ_JBHSMQ010000004.1"/>
</dbReference>
<accession>A0ABW0KQZ6</accession>
<evidence type="ECO:0000256" key="3">
    <source>
        <dbReference type="ARBA" id="ARBA00022670"/>
    </source>
</evidence>
<evidence type="ECO:0000256" key="10">
    <source>
        <dbReference type="ARBA" id="ARBA00023136"/>
    </source>
</evidence>
<dbReference type="EMBL" id="JBHSMQ010000004">
    <property type="protein sequence ID" value="MFC5455794.1"/>
    <property type="molecule type" value="Genomic_DNA"/>
</dbReference>
<keyword evidence="4 12" id="KW-0812">Transmembrane</keyword>
<evidence type="ECO:0000256" key="6">
    <source>
        <dbReference type="ARBA" id="ARBA00022801"/>
    </source>
</evidence>
<dbReference type="EC" id="3.4.24.-" evidence="14"/>
<feature type="domain" description="Peptidase M48" evidence="13">
    <location>
        <begin position="123"/>
        <end position="374"/>
    </location>
</feature>
<evidence type="ECO:0000256" key="8">
    <source>
        <dbReference type="ARBA" id="ARBA00022989"/>
    </source>
</evidence>
<evidence type="ECO:0000256" key="2">
    <source>
        <dbReference type="ARBA" id="ARBA00022475"/>
    </source>
</evidence>
<keyword evidence="10 12" id="KW-0472">Membrane</keyword>
<organism evidence="14 15">
    <name type="scientific">Prosthecobacter fluviatilis</name>
    <dbReference type="NCBI Taxonomy" id="445931"/>
    <lineage>
        <taxon>Bacteria</taxon>
        <taxon>Pseudomonadati</taxon>
        <taxon>Verrucomicrobiota</taxon>
        <taxon>Verrucomicrobiia</taxon>
        <taxon>Verrucomicrobiales</taxon>
        <taxon>Verrucomicrobiaceae</taxon>
        <taxon>Prosthecobacter</taxon>
    </lineage>
</organism>
<dbReference type="PANTHER" id="PTHR43221:SF2">
    <property type="entry name" value="PROTEASE HTPX HOMOLOG"/>
    <property type="match status" value="1"/>
</dbReference>
<dbReference type="CDD" id="cd07328">
    <property type="entry name" value="M48_Ste24p_like"/>
    <property type="match status" value="1"/>
</dbReference>
<evidence type="ECO:0000259" key="13">
    <source>
        <dbReference type="Pfam" id="PF01435"/>
    </source>
</evidence>